<protein>
    <submittedName>
        <fullName evidence="2">Uncharacterized protein</fullName>
    </submittedName>
</protein>
<feature type="region of interest" description="Disordered" evidence="1">
    <location>
        <begin position="56"/>
        <end position="88"/>
    </location>
</feature>
<dbReference type="RefSeq" id="WP_264716343.1">
    <property type="nucleotide sequence ID" value="NZ_JAPDNT010000036.1"/>
</dbReference>
<accession>A0AA41YNZ0</accession>
<organism evidence="2 3">
    <name type="scientific">Limobrevibacterium gyesilva</name>
    <dbReference type="NCBI Taxonomy" id="2991712"/>
    <lineage>
        <taxon>Bacteria</taxon>
        <taxon>Pseudomonadati</taxon>
        <taxon>Pseudomonadota</taxon>
        <taxon>Alphaproteobacteria</taxon>
        <taxon>Acetobacterales</taxon>
        <taxon>Acetobacteraceae</taxon>
        <taxon>Limobrevibacterium</taxon>
    </lineage>
</organism>
<evidence type="ECO:0000313" key="3">
    <source>
        <dbReference type="Proteomes" id="UP001165679"/>
    </source>
</evidence>
<keyword evidence="3" id="KW-1185">Reference proteome</keyword>
<evidence type="ECO:0000313" key="2">
    <source>
        <dbReference type="EMBL" id="MCW3477396.1"/>
    </source>
</evidence>
<comment type="caution">
    <text evidence="2">The sequence shown here is derived from an EMBL/GenBank/DDBJ whole genome shotgun (WGS) entry which is preliminary data.</text>
</comment>
<reference evidence="2" key="1">
    <citation type="submission" date="2022-09" db="EMBL/GenBank/DDBJ databases">
        <title>Rhodovastum sp. nov. RN2-1 isolated from soil in Seongnam, South Korea.</title>
        <authorList>
            <person name="Le N.T."/>
        </authorList>
    </citation>
    <scope>NUCLEOTIDE SEQUENCE</scope>
    <source>
        <strain evidence="2">RN2-1</strain>
    </source>
</reference>
<dbReference type="EMBL" id="JAPDNT010000036">
    <property type="protein sequence ID" value="MCW3477396.1"/>
    <property type="molecule type" value="Genomic_DNA"/>
</dbReference>
<feature type="compositionally biased region" description="Basic residues" evidence="1">
    <location>
        <begin position="75"/>
        <end position="88"/>
    </location>
</feature>
<proteinExistence type="predicted"/>
<dbReference type="AlphaFoldDB" id="A0AA41YNZ0"/>
<name>A0AA41YNZ0_9PROT</name>
<gene>
    <name evidence="2" type="ORF">OL599_22765</name>
</gene>
<reference evidence="2" key="2">
    <citation type="submission" date="2022-10" db="EMBL/GenBank/DDBJ databases">
        <authorList>
            <person name="Trinh H.N."/>
        </authorList>
    </citation>
    <scope>NUCLEOTIDE SEQUENCE</scope>
    <source>
        <strain evidence="2">RN2-1</strain>
    </source>
</reference>
<dbReference type="Proteomes" id="UP001165679">
    <property type="component" value="Unassembled WGS sequence"/>
</dbReference>
<sequence>MPDPIGTLQGVPPYYADQADSGTWSVKDQLGAIAWRGEDGRAGLIGRDDAEMIIRSHGHTPGPARPSQAYGLAHGKPKRAKKAKTAAR</sequence>
<evidence type="ECO:0000256" key="1">
    <source>
        <dbReference type="SAM" id="MobiDB-lite"/>
    </source>
</evidence>